<dbReference type="Pfam" id="PF00069">
    <property type="entry name" value="Pkinase"/>
    <property type="match status" value="1"/>
</dbReference>
<keyword evidence="3" id="KW-0808">Transferase</keyword>
<dbReference type="EC" id="2.7.11.1" evidence="1"/>
<evidence type="ECO:0000256" key="5">
    <source>
        <dbReference type="ARBA" id="ARBA00022777"/>
    </source>
</evidence>
<evidence type="ECO:0000256" key="7">
    <source>
        <dbReference type="ARBA" id="ARBA00047899"/>
    </source>
</evidence>
<comment type="catalytic activity">
    <reaction evidence="8">
        <text>L-seryl-[protein] + ATP = O-phospho-L-seryl-[protein] + ADP + H(+)</text>
        <dbReference type="Rhea" id="RHEA:17989"/>
        <dbReference type="Rhea" id="RHEA-COMP:9863"/>
        <dbReference type="Rhea" id="RHEA-COMP:11604"/>
        <dbReference type="ChEBI" id="CHEBI:15378"/>
        <dbReference type="ChEBI" id="CHEBI:29999"/>
        <dbReference type="ChEBI" id="CHEBI:30616"/>
        <dbReference type="ChEBI" id="CHEBI:83421"/>
        <dbReference type="ChEBI" id="CHEBI:456216"/>
        <dbReference type="EC" id="2.7.11.1"/>
    </reaction>
</comment>
<name>A0A3P6DNG2_BRAOL</name>
<keyword evidence="2" id="KW-0723">Serine/threonine-protein kinase</keyword>
<dbReference type="AlphaFoldDB" id="A0A3P6DNG2"/>
<evidence type="ECO:0000256" key="9">
    <source>
        <dbReference type="SAM" id="MobiDB-lite"/>
    </source>
</evidence>
<dbReference type="SUPFAM" id="SSF56112">
    <property type="entry name" value="Protein kinase-like (PK-like)"/>
    <property type="match status" value="1"/>
</dbReference>
<evidence type="ECO:0000256" key="8">
    <source>
        <dbReference type="ARBA" id="ARBA00048679"/>
    </source>
</evidence>
<dbReference type="PROSITE" id="PS00108">
    <property type="entry name" value="PROTEIN_KINASE_ST"/>
    <property type="match status" value="1"/>
</dbReference>
<dbReference type="GO" id="GO:0005524">
    <property type="term" value="F:ATP binding"/>
    <property type="evidence" value="ECO:0007669"/>
    <property type="project" value="UniProtKB-KW"/>
</dbReference>
<dbReference type="PANTHER" id="PTHR45621">
    <property type="entry name" value="OS01G0588500 PROTEIN-RELATED"/>
    <property type="match status" value="1"/>
</dbReference>
<dbReference type="InterPro" id="IPR050823">
    <property type="entry name" value="Plant_Ser_Thr_Prot_Kinase"/>
</dbReference>
<evidence type="ECO:0000256" key="3">
    <source>
        <dbReference type="ARBA" id="ARBA00022679"/>
    </source>
</evidence>
<dbReference type="InterPro" id="IPR000719">
    <property type="entry name" value="Prot_kinase_dom"/>
</dbReference>
<evidence type="ECO:0000313" key="11">
    <source>
        <dbReference type="EMBL" id="VDD22082.1"/>
    </source>
</evidence>
<proteinExistence type="predicted"/>
<comment type="catalytic activity">
    <reaction evidence="7">
        <text>L-threonyl-[protein] + ATP = O-phospho-L-threonyl-[protein] + ADP + H(+)</text>
        <dbReference type="Rhea" id="RHEA:46608"/>
        <dbReference type="Rhea" id="RHEA-COMP:11060"/>
        <dbReference type="Rhea" id="RHEA-COMP:11605"/>
        <dbReference type="ChEBI" id="CHEBI:15378"/>
        <dbReference type="ChEBI" id="CHEBI:30013"/>
        <dbReference type="ChEBI" id="CHEBI:30616"/>
        <dbReference type="ChEBI" id="CHEBI:61977"/>
        <dbReference type="ChEBI" id="CHEBI:456216"/>
        <dbReference type="EC" id="2.7.11.1"/>
    </reaction>
</comment>
<dbReference type="Gene3D" id="1.10.510.10">
    <property type="entry name" value="Transferase(Phosphotransferase) domain 1"/>
    <property type="match status" value="1"/>
</dbReference>
<evidence type="ECO:0000259" key="10">
    <source>
        <dbReference type="PROSITE" id="PS50011"/>
    </source>
</evidence>
<evidence type="ECO:0000256" key="1">
    <source>
        <dbReference type="ARBA" id="ARBA00012513"/>
    </source>
</evidence>
<evidence type="ECO:0000256" key="2">
    <source>
        <dbReference type="ARBA" id="ARBA00022527"/>
    </source>
</evidence>
<keyword evidence="5" id="KW-0418">Kinase</keyword>
<dbReference type="EMBL" id="LR031874">
    <property type="protein sequence ID" value="VDD22082.1"/>
    <property type="molecule type" value="Genomic_DNA"/>
</dbReference>
<evidence type="ECO:0000256" key="4">
    <source>
        <dbReference type="ARBA" id="ARBA00022741"/>
    </source>
</evidence>
<evidence type="ECO:0000256" key="6">
    <source>
        <dbReference type="ARBA" id="ARBA00022840"/>
    </source>
</evidence>
<organism evidence="11">
    <name type="scientific">Brassica oleracea</name>
    <name type="common">Wild cabbage</name>
    <dbReference type="NCBI Taxonomy" id="3712"/>
    <lineage>
        <taxon>Eukaryota</taxon>
        <taxon>Viridiplantae</taxon>
        <taxon>Streptophyta</taxon>
        <taxon>Embryophyta</taxon>
        <taxon>Tracheophyta</taxon>
        <taxon>Spermatophyta</taxon>
        <taxon>Magnoliopsida</taxon>
        <taxon>eudicotyledons</taxon>
        <taxon>Gunneridae</taxon>
        <taxon>Pentapetalae</taxon>
        <taxon>rosids</taxon>
        <taxon>malvids</taxon>
        <taxon>Brassicales</taxon>
        <taxon>Brassicaceae</taxon>
        <taxon>Brassiceae</taxon>
        <taxon>Brassica</taxon>
    </lineage>
</organism>
<gene>
    <name evidence="11" type="ORF">BOLC2T08346H</name>
</gene>
<sequence length="307" mass="34522">MMKATISADRLPRFQERLTAGAIYSISDFDVARLLSELQTLFTMWHCHGSEGDSDTERISNLSYPWSLKPLITRKSEASSALHAPSKEGDVMHSQHLKSFTLDELENATGNFCPESLIGGGFGFVYKGCINGGPRIDLAVDVKKLKTKGFQGHKEWQREVDYLGRLHHPNLVKFIGYSLEDENSLLIYEYMPNGSLENHLFERGSNVFSWSLRMKIVIGAARGLCFLHDAKDHVIYRDFKASNILLDSGFNAKLSDFGLAREGPKDDRSHVTTEVIGTQGYAAPEYLPSESNRPPYRFTKTQEVVSH</sequence>
<keyword evidence="4" id="KW-0547">Nucleotide-binding</keyword>
<protein>
    <recommendedName>
        <fullName evidence="1">non-specific serine/threonine protein kinase</fullName>
        <ecNumber evidence="1">2.7.11.1</ecNumber>
    </recommendedName>
</protein>
<reference evidence="11" key="1">
    <citation type="submission" date="2018-11" db="EMBL/GenBank/DDBJ databases">
        <authorList>
            <consortium name="Genoscope - CEA"/>
            <person name="William W."/>
        </authorList>
    </citation>
    <scope>NUCLEOTIDE SEQUENCE</scope>
</reference>
<feature type="region of interest" description="Disordered" evidence="9">
    <location>
        <begin position="284"/>
        <end position="307"/>
    </location>
</feature>
<dbReference type="PROSITE" id="PS50011">
    <property type="entry name" value="PROTEIN_KINASE_DOM"/>
    <property type="match status" value="1"/>
</dbReference>
<dbReference type="InterPro" id="IPR011009">
    <property type="entry name" value="Kinase-like_dom_sf"/>
</dbReference>
<dbReference type="GO" id="GO:0004674">
    <property type="term" value="F:protein serine/threonine kinase activity"/>
    <property type="evidence" value="ECO:0007669"/>
    <property type="project" value="UniProtKB-KW"/>
</dbReference>
<accession>A0A3P6DNG2</accession>
<dbReference type="FunFam" id="1.10.510.10:FF:001023">
    <property type="entry name" value="Os07g0541700 protein"/>
    <property type="match status" value="1"/>
</dbReference>
<feature type="domain" description="Protein kinase" evidence="10">
    <location>
        <begin position="111"/>
        <end position="307"/>
    </location>
</feature>
<dbReference type="InterPro" id="IPR008271">
    <property type="entry name" value="Ser/Thr_kinase_AS"/>
</dbReference>
<dbReference type="Gene3D" id="3.30.200.20">
    <property type="entry name" value="Phosphorylase Kinase, domain 1"/>
    <property type="match status" value="1"/>
</dbReference>
<keyword evidence="6" id="KW-0067">ATP-binding</keyword>